<dbReference type="RefSeq" id="WP_131962029.1">
    <property type="nucleotide sequence ID" value="NZ_SMFL01000018.1"/>
</dbReference>
<dbReference type="Gene3D" id="3.40.50.300">
    <property type="entry name" value="P-loop containing nucleotide triphosphate hydrolases"/>
    <property type="match status" value="2"/>
</dbReference>
<reference evidence="4 5" key="1">
    <citation type="submission" date="2019-03" db="EMBL/GenBank/DDBJ databases">
        <title>Dyadobacter AR-3-6 sp. nov., isolated from arctic soil.</title>
        <authorList>
            <person name="Chaudhary D.K."/>
        </authorList>
    </citation>
    <scope>NUCLEOTIDE SEQUENCE [LARGE SCALE GENOMIC DNA]</scope>
    <source>
        <strain evidence="4 5">AR-3-6</strain>
    </source>
</reference>
<protein>
    <submittedName>
        <fullName evidence="4">DNA methylase</fullName>
    </submittedName>
</protein>
<dbReference type="InterPro" id="IPR052933">
    <property type="entry name" value="DNA_Protect_Modify"/>
</dbReference>
<evidence type="ECO:0000256" key="2">
    <source>
        <dbReference type="SAM" id="MobiDB-lite"/>
    </source>
</evidence>
<dbReference type="InterPro" id="IPR029063">
    <property type="entry name" value="SAM-dependent_MTases_sf"/>
</dbReference>
<dbReference type="Pfam" id="PF07669">
    <property type="entry name" value="Eco57I"/>
    <property type="match status" value="1"/>
</dbReference>
<evidence type="ECO:0000256" key="1">
    <source>
        <dbReference type="SAM" id="Coils"/>
    </source>
</evidence>
<gene>
    <name evidence="4" type="ORF">E0F88_30000</name>
</gene>
<dbReference type="PRINTS" id="PR00507">
    <property type="entry name" value="N12N6MTFRASE"/>
</dbReference>
<keyword evidence="4" id="KW-0489">Methyltransferase</keyword>
<dbReference type="Proteomes" id="UP000294850">
    <property type="component" value="Unassembled WGS sequence"/>
</dbReference>
<dbReference type="GO" id="GO:0009007">
    <property type="term" value="F:site-specific DNA-methyltransferase (adenine-specific) activity"/>
    <property type="evidence" value="ECO:0007669"/>
    <property type="project" value="UniProtKB-EC"/>
</dbReference>
<dbReference type="EMBL" id="SMFL01000018">
    <property type="protein sequence ID" value="TDE09826.1"/>
    <property type="molecule type" value="Genomic_DNA"/>
</dbReference>
<sequence>MNKFDVLTNNIAALSTAFELSKEGRKANSEEREVLSGYSGFGSITEILLDPKIDQLWTGKKHRVQPYVQEIHDLIEQYKPNEKKRYVDSVKNSVLTSFYTPVPIVDAISSALKDNQVNIKSVLDPSAGNGLFVDRLRKSHSPNDVVMFEKDLLTGLVLSVKSNDRTRVEGFENIGGRYQNHFDLVTSNIPFGAISVYDPAFQKKGPVEARAVNQIHNYFFLKSLEQAKPGGLVAFITTSNFADSGSNREFRESLLQQGKLVSAIRLPHNLFESAGTQVGSDLIVVQKRNRPTIAYSRTEKAFLETTSHVFNLSDLSNGNDVLSNDYFDSNPQKIIHTSKVVDTNQYGKPAFIYKHGGRIEEIGSTLKGILTNDIQINFDSEAYSKVSKLPRKNSVSTGQLDLFAPQLDLFAPLPEIEVRKADPLPFTGKLFDHISDDSIVSQGGRIGKVSKDDNGNPLVEDFQLSSKQTKQWEALIDIRDAYFGLLRSERDNQIEDKESRQRLNESYDLFTSFYGPLKHKSNMDTILLDPAGRELLSLEKFDKERNDYVKTDIFFEPVHIASAKIDVFTPNESLAASLNLFGRVNFDYMGSVSGLDIDHLKKELSDKLYFSPIDDEYQVKDVLGSGNILQKIESIKGLVNHNDPEIQRTLAFLDTVKPEPVPFDLLEFNLGERWIDPNIYSRFATNFFSSDVEVNYSPSIDDYAIKSFGYNSKIGTEYAVQTDRRTYTGIDLFRYALLDNVPDITKTVEGPDGKDVKVRDAENVRLASQKIDLIRNGFSDWIQNLPEKDKQGIESTYNNLFNAETKPKYDGSHMTFPGLKLQNVGLEKLYDSQKDTSWMLLQNAGGIVDHEVGTGKTLTMIVTAYEMKRLGLAAKPMLIGLKANVGAIADTFRAVYPDAKILSPNENDFSKPNREKLFSSIANENWDAIILTHDQFSKIPQSLNVQRRILDKEVDNLEKDLGELEKSGLSVGTSMMKGLEKRKISLSNNLNEVVTQIKEKKDNVIDFEKMGIDSLMVDESHKFKNLMFTTRHDRVAGLGNPIGSQRALNMLFAVRTIQEKRGSDSGVTFFSGTPISNSLTELYLLFKYLRPKELERRKIENFDSWLSVFAKKTTDYEFSVTNQLIEKSRFKNFIKVPELALMYSQITDYRTAEMVGVDRPKAAHKLVNMKPTEDQAAFTDKLIEFAQTGNGMLLGRAPLSKSEETAKMLIATNYSKKAALDMRLINPDFPDQPNSKVSVCADIISKHYKESNSYKGTQMVFCDLGTPSANSNFNVYDALKIKLITEYGIPEKQIRFIHDANNDKQRQQIIKETNEGSIRVLIGSTEKLGTGVNAQQRVVALHHLDVPWKPSDLEQRVGRGSRAGNEVAKNHFGNEVQNYVYAVEKTLDNFMFNLVQNKSLFISQIKNQNINIRRIDEGSADESNGMNYAEYVALLSGNKDLLEKTKIEKQITGLEAEKKIFGKDISYQRAVYLQMGVSMEKTEENISKVKADQKAVIRYDKDGKLIPLVDMDKVEDLGQLMLQAEMTNKKHGTKLISHIKGFDLTLDTFQTSIVDTDTSTQKISHRWELRSSNDIGYKHNSGYLQSDKVKTAGEWVNKSVAPEVFEKLIKGMEERQAGYIKDMEMTKDVLSKTWPKEGKLMELKDSLVIIEKRLTESLNPNKEKEQYTSKDNGMKEMETEKIIALIGKADTPPGDEAQNKNRSVIRRGL</sequence>
<dbReference type="Pfam" id="PF00271">
    <property type="entry name" value="Helicase_C"/>
    <property type="match status" value="1"/>
</dbReference>
<dbReference type="InterPro" id="IPR011639">
    <property type="entry name" value="MethylTrfase_TaqI-like_dom"/>
</dbReference>
<dbReference type="PANTHER" id="PTHR41313">
    <property type="entry name" value="ADENINE-SPECIFIC METHYLTRANSFERASE"/>
    <property type="match status" value="1"/>
</dbReference>
<dbReference type="PROSITE" id="PS51194">
    <property type="entry name" value="HELICASE_CTER"/>
    <property type="match status" value="1"/>
</dbReference>
<keyword evidence="1" id="KW-0175">Coiled coil</keyword>
<feature type="region of interest" description="Disordered" evidence="2">
    <location>
        <begin position="1688"/>
        <end position="1709"/>
    </location>
</feature>
<dbReference type="SMART" id="SM00490">
    <property type="entry name" value="HELICc"/>
    <property type="match status" value="1"/>
</dbReference>
<organism evidence="4 5">
    <name type="scientific">Dyadobacter psychrotolerans</name>
    <dbReference type="NCBI Taxonomy" id="2541721"/>
    <lineage>
        <taxon>Bacteria</taxon>
        <taxon>Pseudomonadati</taxon>
        <taxon>Bacteroidota</taxon>
        <taxon>Cytophagia</taxon>
        <taxon>Cytophagales</taxon>
        <taxon>Spirosomataceae</taxon>
        <taxon>Dyadobacter</taxon>
    </lineage>
</organism>
<dbReference type="InterPro" id="IPR001650">
    <property type="entry name" value="Helicase_C-like"/>
</dbReference>
<evidence type="ECO:0000259" key="3">
    <source>
        <dbReference type="PROSITE" id="PS51194"/>
    </source>
</evidence>
<keyword evidence="4" id="KW-0808">Transferase</keyword>
<name>A0A4R5D8L0_9BACT</name>
<dbReference type="SUPFAM" id="SSF52540">
    <property type="entry name" value="P-loop containing nucleoside triphosphate hydrolases"/>
    <property type="match status" value="2"/>
</dbReference>
<keyword evidence="5" id="KW-1185">Reference proteome</keyword>
<dbReference type="InterPro" id="IPR027417">
    <property type="entry name" value="P-loop_NTPase"/>
</dbReference>
<dbReference type="GO" id="GO:0006304">
    <property type="term" value="P:DNA modification"/>
    <property type="evidence" value="ECO:0007669"/>
    <property type="project" value="InterPro"/>
</dbReference>
<feature type="coiled-coil region" evidence="1">
    <location>
        <begin position="947"/>
        <end position="996"/>
    </location>
</feature>
<evidence type="ECO:0000313" key="4">
    <source>
        <dbReference type="EMBL" id="TDE09826.1"/>
    </source>
</evidence>
<feature type="domain" description="Helicase C-terminal" evidence="3">
    <location>
        <begin position="1243"/>
        <end position="1413"/>
    </location>
</feature>
<comment type="caution">
    <text evidence="4">The sequence shown here is derived from an EMBL/GenBank/DDBJ whole genome shotgun (WGS) entry which is preliminary data.</text>
</comment>
<dbReference type="SUPFAM" id="SSF53335">
    <property type="entry name" value="S-adenosyl-L-methionine-dependent methyltransferases"/>
    <property type="match status" value="1"/>
</dbReference>
<dbReference type="GO" id="GO:0032259">
    <property type="term" value="P:methylation"/>
    <property type="evidence" value="ECO:0007669"/>
    <property type="project" value="UniProtKB-KW"/>
</dbReference>
<accession>A0A4R5D8L0</accession>
<dbReference type="Gene3D" id="3.40.50.150">
    <property type="entry name" value="Vaccinia Virus protein VP39"/>
    <property type="match status" value="1"/>
</dbReference>
<proteinExistence type="predicted"/>
<dbReference type="PANTHER" id="PTHR41313:SF1">
    <property type="entry name" value="DNA METHYLASE ADENINE-SPECIFIC DOMAIN-CONTAINING PROTEIN"/>
    <property type="match status" value="1"/>
</dbReference>
<dbReference type="OrthoDB" id="9815272at2"/>
<evidence type="ECO:0000313" key="5">
    <source>
        <dbReference type="Proteomes" id="UP000294850"/>
    </source>
</evidence>